<keyword evidence="3" id="KW-1185">Reference proteome</keyword>
<proteinExistence type="predicted"/>
<reference evidence="2 3" key="1">
    <citation type="submission" date="2016-11" db="EMBL/GenBank/DDBJ databases">
        <title>Draft Genome Assembly of Colletotrichum chlorophyti a pathogen of herbaceous plants.</title>
        <authorList>
            <person name="Gan P."/>
            <person name="Narusaka M."/>
            <person name="Tsushima A."/>
            <person name="Narusaka Y."/>
            <person name="Takano Y."/>
            <person name="Shirasu K."/>
        </authorList>
    </citation>
    <scope>NUCLEOTIDE SEQUENCE [LARGE SCALE GENOMIC DNA]</scope>
    <source>
        <strain evidence="2 3">NTL11</strain>
    </source>
</reference>
<evidence type="ECO:0000313" key="3">
    <source>
        <dbReference type="Proteomes" id="UP000186583"/>
    </source>
</evidence>
<dbReference type="GO" id="GO:0004312">
    <property type="term" value="F:fatty acid synthase activity"/>
    <property type="evidence" value="ECO:0007669"/>
    <property type="project" value="InterPro"/>
</dbReference>
<dbReference type="InterPro" id="IPR003965">
    <property type="entry name" value="Fatty_acid_synthase"/>
</dbReference>
<dbReference type="GO" id="GO:0005835">
    <property type="term" value="C:fatty acid synthase complex"/>
    <property type="evidence" value="ECO:0007669"/>
    <property type="project" value="InterPro"/>
</dbReference>
<dbReference type="STRING" id="708187.A0A1Q8S2P5"/>
<dbReference type="Proteomes" id="UP000186583">
    <property type="component" value="Unassembled WGS sequence"/>
</dbReference>
<name>A0A1Q8S2P5_9PEZI</name>
<dbReference type="PANTHER" id="PTHR10982:SF21">
    <property type="entry name" value="FATTY ACID SYNTHASE SUBUNIT BETA"/>
    <property type="match status" value="1"/>
</dbReference>
<keyword evidence="1" id="KW-0808">Transferase</keyword>
<dbReference type="EMBL" id="MPGH01000031">
    <property type="protein sequence ID" value="OLN95704.1"/>
    <property type="molecule type" value="Genomic_DNA"/>
</dbReference>
<gene>
    <name evidence="2" type="ORF">CCHL11_10071</name>
</gene>
<sequence length="71" mass="7904">MVEACSTIYYNIGSRKIIKVKASNKETEEKVLFSKAEVKQPVTTYVFTKQGSQEQGIGIELYASSPVTKEV</sequence>
<dbReference type="GO" id="GO:0006633">
    <property type="term" value="P:fatty acid biosynthetic process"/>
    <property type="evidence" value="ECO:0007669"/>
    <property type="project" value="InterPro"/>
</dbReference>
<protein>
    <submittedName>
        <fullName evidence="2">Fatty acid synthase subunit beta 4</fullName>
    </submittedName>
</protein>
<dbReference type="AlphaFoldDB" id="A0A1Q8S2P5"/>
<evidence type="ECO:0000313" key="2">
    <source>
        <dbReference type="EMBL" id="OLN95704.1"/>
    </source>
</evidence>
<evidence type="ECO:0000256" key="1">
    <source>
        <dbReference type="ARBA" id="ARBA00022679"/>
    </source>
</evidence>
<comment type="caution">
    <text evidence="2">The sequence shown here is derived from an EMBL/GenBank/DDBJ whole genome shotgun (WGS) entry which is preliminary data.</text>
</comment>
<dbReference type="InterPro" id="IPR050830">
    <property type="entry name" value="Fungal_FAS"/>
</dbReference>
<dbReference type="OrthoDB" id="2743768at2759"/>
<dbReference type="Gene3D" id="3.40.366.10">
    <property type="entry name" value="Malonyl-Coenzyme A Acyl Carrier Protein, domain 2"/>
    <property type="match status" value="1"/>
</dbReference>
<organism evidence="2 3">
    <name type="scientific">Colletotrichum chlorophyti</name>
    <dbReference type="NCBI Taxonomy" id="708187"/>
    <lineage>
        <taxon>Eukaryota</taxon>
        <taxon>Fungi</taxon>
        <taxon>Dikarya</taxon>
        <taxon>Ascomycota</taxon>
        <taxon>Pezizomycotina</taxon>
        <taxon>Sordariomycetes</taxon>
        <taxon>Hypocreomycetidae</taxon>
        <taxon>Glomerellales</taxon>
        <taxon>Glomerellaceae</taxon>
        <taxon>Colletotrichum</taxon>
    </lineage>
</organism>
<accession>A0A1Q8S2P5</accession>
<dbReference type="PRINTS" id="PR01483">
    <property type="entry name" value="FASYNTHASE"/>
</dbReference>
<dbReference type="PANTHER" id="PTHR10982">
    <property type="entry name" value="MALONYL COA-ACYL CARRIER PROTEIN TRANSACYLASE"/>
    <property type="match status" value="1"/>
</dbReference>
<dbReference type="InterPro" id="IPR001227">
    <property type="entry name" value="Ac_transferase_dom_sf"/>
</dbReference>